<feature type="binding site" evidence="10">
    <location>
        <position position="138"/>
    </location>
    <ligand>
        <name>substrate</name>
    </ligand>
</feature>
<dbReference type="InterPro" id="IPR036962">
    <property type="entry name" value="Glyco_hydro_3_N_sf"/>
</dbReference>
<dbReference type="InterPro" id="IPR050226">
    <property type="entry name" value="NagZ_Beta-hexosaminidase"/>
</dbReference>
<keyword evidence="4 10" id="KW-0378">Hydrolase</keyword>
<keyword evidence="13" id="KW-1185">Reference proteome</keyword>
<dbReference type="EMBL" id="FOEG01000001">
    <property type="protein sequence ID" value="SEO50827.1"/>
    <property type="molecule type" value="Genomic_DNA"/>
</dbReference>
<comment type="similarity">
    <text evidence="10">Belongs to the glycosyl hydrolase 3 family. NagZ subfamily.</text>
</comment>
<feature type="binding site" evidence="10">
    <location>
        <position position="72"/>
    </location>
    <ligand>
        <name>substrate</name>
    </ligand>
</feature>
<keyword evidence="3 10" id="KW-0132">Cell division</keyword>
<evidence type="ECO:0000256" key="4">
    <source>
        <dbReference type="ARBA" id="ARBA00022801"/>
    </source>
</evidence>
<dbReference type="GO" id="GO:0005737">
    <property type="term" value="C:cytoplasm"/>
    <property type="evidence" value="ECO:0007669"/>
    <property type="project" value="UniProtKB-SubCell"/>
</dbReference>
<feature type="binding site" evidence="10">
    <location>
        <begin position="168"/>
        <end position="169"/>
    </location>
    <ligand>
        <name>substrate</name>
    </ligand>
</feature>
<dbReference type="SUPFAM" id="SSF51445">
    <property type="entry name" value="(Trans)glycosidases"/>
    <property type="match status" value="1"/>
</dbReference>
<dbReference type="AlphaFoldDB" id="A0A1H8QA93"/>
<dbReference type="GO" id="GO:0071555">
    <property type="term" value="P:cell wall organization"/>
    <property type="evidence" value="ECO:0007669"/>
    <property type="project" value="UniProtKB-KW"/>
</dbReference>
<dbReference type="PANTHER" id="PTHR30480:SF13">
    <property type="entry name" value="BETA-HEXOSAMINIDASE"/>
    <property type="match status" value="1"/>
</dbReference>
<organism evidence="12 13">
    <name type="scientific">Aquisalimonas asiatica</name>
    <dbReference type="NCBI Taxonomy" id="406100"/>
    <lineage>
        <taxon>Bacteria</taxon>
        <taxon>Pseudomonadati</taxon>
        <taxon>Pseudomonadota</taxon>
        <taxon>Gammaproteobacteria</taxon>
        <taxon>Chromatiales</taxon>
        <taxon>Ectothiorhodospiraceae</taxon>
        <taxon>Aquisalimonas</taxon>
    </lineage>
</organism>
<keyword evidence="7 10" id="KW-0326">Glycosidase</keyword>
<dbReference type="GO" id="GO:0009254">
    <property type="term" value="P:peptidoglycan turnover"/>
    <property type="evidence" value="ECO:0007669"/>
    <property type="project" value="UniProtKB-UniRule"/>
</dbReference>
<comment type="catalytic activity">
    <reaction evidence="1 10">
        <text>Hydrolysis of terminal non-reducing N-acetyl-D-hexosamine residues in N-acetyl-beta-D-hexosaminides.</text>
        <dbReference type="EC" id="3.2.1.52"/>
    </reaction>
</comment>
<feature type="binding site" evidence="10">
    <location>
        <position position="64"/>
    </location>
    <ligand>
        <name>substrate</name>
    </ligand>
</feature>
<dbReference type="GO" id="GO:0005975">
    <property type="term" value="P:carbohydrate metabolic process"/>
    <property type="evidence" value="ECO:0007669"/>
    <property type="project" value="InterPro"/>
</dbReference>
<feature type="site" description="Important for catalytic activity" evidence="10">
    <location>
        <position position="179"/>
    </location>
</feature>
<evidence type="ECO:0000256" key="2">
    <source>
        <dbReference type="ARBA" id="ARBA00022490"/>
    </source>
</evidence>
<proteinExistence type="inferred from homology"/>
<evidence type="ECO:0000256" key="3">
    <source>
        <dbReference type="ARBA" id="ARBA00022618"/>
    </source>
</evidence>
<dbReference type="InterPro" id="IPR001764">
    <property type="entry name" value="Glyco_hydro_3_N"/>
</dbReference>
<dbReference type="HAMAP" id="MF_00364">
    <property type="entry name" value="NagZ"/>
    <property type="match status" value="1"/>
</dbReference>
<evidence type="ECO:0000256" key="8">
    <source>
        <dbReference type="ARBA" id="ARBA00023306"/>
    </source>
</evidence>
<dbReference type="GO" id="GO:0009252">
    <property type="term" value="P:peptidoglycan biosynthetic process"/>
    <property type="evidence" value="ECO:0007669"/>
    <property type="project" value="UniProtKB-KW"/>
</dbReference>
<feature type="active site" description="Nucleophile" evidence="10">
    <location>
        <position position="253"/>
    </location>
</feature>
<dbReference type="Proteomes" id="UP000199657">
    <property type="component" value="Unassembled WGS sequence"/>
</dbReference>
<evidence type="ECO:0000256" key="5">
    <source>
        <dbReference type="ARBA" id="ARBA00022960"/>
    </source>
</evidence>
<evidence type="ECO:0000256" key="6">
    <source>
        <dbReference type="ARBA" id="ARBA00022984"/>
    </source>
</evidence>
<feature type="domain" description="Glycoside hydrolase family 3 N-terminal" evidence="11">
    <location>
        <begin position="14"/>
        <end position="298"/>
    </location>
</feature>
<dbReference type="InterPro" id="IPR017853">
    <property type="entry name" value="GH"/>
</dbReference>
<dbReference type="GO" id="GO:0004563">
    <property type="term" value="F:beta-N-acetylhexosaminidase activity"/>
    <property type="evidence" value="ECO:0007669"/>
    <property type="project" value="UniProtKB-UniRule"/>
</dbReference>
<dbReference type="Pfam" id="PF00933">
    <property type="entry name" value="Glyco_hydro_3"/>
    <property type="match status" value="1"/>
</dbReference>
<comment type="function">
    <text evidence="10">Plays a role in peptidoglycan recycling by cleaving the terminal beta-1,4-linked N-acetylglucosamine (GlcNAc) from peptide-linked peptidoglycan fragments, giving rise to free GlcNAc, anhydro-N-acetylmuramic acid and anhydro-N-acetylmuramic acid-linked peptides.</text>
</comment>
<dbReference type="GO" id="GO:0008360">
    <property type="term" value="P:regulation of cell shape"/>
    <property type="evidence" value="ECO:0007669"/>
    <property type="project" value="UniProtKB-KW"/>
</dbReference>
<dbReference type="STRING" id="406100.SAMN04488052_101438"/>
<keyword evidence="8 10" id="KW-0131">Cell cycle</keyword>
<dbReference type="EC" id="3.2.1.52" evidence="10"/>
<evidence type="ECO:0000256" key="1">
    <source>
        <dbReference type="ARBA" id="ARBA00001231"/>
    </source>
</evidence>
<evidence type="ECO:0000313" key="12">
    <source>
        <dbReference type="EMBL" id="SEO50827.1"/>
    </source>
</evidence>
<dbReference type="PANTHER" id="PTHR30480">
    <property type="entry name" value="BETA-HEXOSAMINIDASE-RELATED"/>
    <property type="match status" value="1"/>
</dbReference>
<dbReference type="InterPro" id="IPR022956">
    <property type="entry name" value="Beta_hexosaminidase_bac"/>
</dbReference>
<comment type="subcellular location">
    <subcellularLocation>
        <location evidence="10">Cytoplasm</location>
    </subcellularLocation>
</comment>
<evidence type="ECO:0000256" key="7">
    <source>
        <dbReference type="ARBA" id="ARBA00023295"/>
    </source>
</evidence>
<dbReference type="UniPathway" id="UPA00544"/>
<keyword evidence="2 10" id="KW-0963">Cytoplasm</keyword>
<name>A0A1H8QA93_9GAMM</name>
<evidence type="ECO:0000313" key="13">
    <source>
        <dbReference type="Proteomes" id="UP000199657"/>
    </source>
</evidence>
<sequence length="349" mass="37364">MTPGGLMIGVRGAELTAEERELLAHPRVVGVILFTRNFESWDQLCALTAAIHRQGEPAPIVAVDQEGGRVQRFREPCTVLPPARLIGARHDQDDRTSRHWAREMAWLMAAELRAAGVDLSFAPVLDLDRGFSSVIGDRALHGDPDSVAELATAWTEGMRAAGMAATGKHFPGHGGVSADSHLDLPVDDRPVLALRGEDLVPFERLVESGGLDAVMTAHVVYSDMDNQPATFSRQWIQNTLRQELGFEGVVVGDDLGMEGAASIGDYPERAESAVDAGCDLIMLCNELDAIPGVLDALGAEVDPQTQRRLAMLQPGAAPASSLEALHATDRWVTARRVVDDIAASATDSG</sequence>
<accession>A0A1H8QA93</accession>
<evidence type="ECO:0000256" key="9">
    <source>
        <dbReference type="ARBA" id="ARBA00023316"/>
    </source>
</evidence>
<dbReference type="NCBIfam" id="NF003740">
    <property type="entry name" value="PRK05337.1"/>
    <property type="match status" value="1"/>
</dbReference>
<dbReference type="RefSeq" id="WP_091639532.1">
    <property type="nucleotide sequence ID" value="NZ_FOEG01000001.1"/>
</dbReference>
<keyword evidence="9 10" id="KW-0961">Cell wall biogenesis/degradation</keyword>
<reference evidence="12 13" key="1">
    <citation type="submission" date="2016-10" db="EMBL/GenBank/DDBJ databases">
        <authorList>
            <person name="de Groot N.N."/>
        </authorList>
    </citation>
    <scope>NUCLEOTIDE SEQUENCE [LARGE SCALE GENOMIC DNA]</scope>
    <source>
        <strain evidence="12 13">CGMCC 1.6291</strain>
    </source>
</reference>
<keyword evidence="5 10" id="KW-0133">Cell shape</keyword>
<evidence type="ECO:0000259" key="11">
    <source>
        <dbReference type="Pfam" id="PF00933"/>
    </source>
</evidence>
<dbReference type="OrthoDB" id="9786661at2"/>
<comment type="pathway">
    <text evidence="10">Cell wall biogenesis; peptidoglycan recycling.</text>
</comment>
<dbReference type="Gene3D" id="3.20.20.300">
    <property type="entry name" value="Glycoside hydrolase, family 3, N-terminal domain"/>
    <property type="match status" value="1"/>
</dbReference>
<protein>
    <recommendedName>
        <fullName evidence="10">Beta-hexosaminidase</fullName>
        <ecNumber evidence="10">3.2.1.52</ecNumber>
    </recommendedName>
    <alternativeName>
        <fullName evidence="10">Beta-N-acetylhexosaminidase</fullName>
    </alternativeName>
    <alternativeName>
        <fullName evidence="10">N-acetyl-beta-glucosaminidase</fullName>
    </alternativeName>
</protein>
<dbReference type="GO" id="GO:0051301">
    <property type="term" value="P:cell division"/>
    <property type="evidence" value="ECO:0007669"/>
    <property type="project" value="UniProtKB-KW"/>
</dbReference>
<keyword evidence="6 10" id="KW-0573">Peptidoglycan synthesis</keyword>
<gene>
    <name evidence="10" type="primary">nagZ</name>
    <name evidence="12" type="ORF">SAMN04488052_101438</name>
</gene>
<evidence type="ECO:0000256" key="10">
    <source>
        <dbReference type="HAMAP-Rule" id="MF_00364"/>
    </source>
</evidence>
<feature type="active site" description="Proton donor/acceptor" evidence="10">
    <location>
        <position position="181"/>
    </location>
</feature>